<dbReference type="Gene3D" id="3.40.190.10">
    <property type="entry name" value="Periplasmic binding protein-like II"/>
    <property type="match status" value="1"/>
</dbReference>
<dbReference type="PROSITE" id="PS51257">
    <property type="entry name" value="PROKAR_LIPOPROTEIN"/>
    <property type="match status" value="1"/>
</dbReference>
<dbReference type="PANTHER" id="PTHR43649:SF12">
    <property type="entry name" value="DIACETYLCHITOBIOSE BINDING PROTEIN DASA"/>
    <property type="match status" value="1"/>
</dbReference>
<feature type="signal peptide" evidence="1">
    <location>
        <begin position="1"/>
        <end position="22"/>
    </location>
</feature>
<organism evidence="2 3">
    <name type="scientific">Sutcliffiella rhizosphaerae</name>
    <dbReference type="NCBI Taxonomy" id="2880967"/>
    <lineage>
        <taxon>Bacteria</taxon>
        <taxon>Bacillati</taxon>
        <taxon>Bacillota</taxon>
        <taxon>Bacilli</taxon>
        <taxon>Bacillales</taxon>
        <taxon>Bacillaceae</taxon>
        <taxon>Sutcliffiella</taxon>
    </lineage>
</organism>
<dbReference type="Pfam" id="PF13416">
    <property type="entry name" value="SBP_bac_8"/>
    <property type="match status" value="1"/>
</dbReference>
<comment type="caution">
    <text evidence="2">The sequence shown here is derived from an EMBL/GenBank/DDBJ whole genome shotgun (WGS) entry which is preliminary data.</text>
</comment>
<dbReference type="RefSeq" id="WP_230503617.1">
    <property type="nucleotide sequence ID" value="NZ_CAKJTJ010000027.1"/>
</dbReference>
<dbReference type="EMBL" id="CAKJTJ010000027">
    <property type="protein sequence ID" value="CAG9622773.1"/>
    <property type="molecule type" value="Genomic_DNA"/>
</dbReference>
<dbReference type="InterPro" id="IPR050490">
    <property type="entry name" value="Bact_solute-bd_prot1"/>
</dbReference>
<evidence type="ECO:0000313" key="2">
    <source>
        <dbReference type="EMBL" id="CAG9622773.1"/>
    </source>
</evidence>
<reference evidence="2 3" key="1">
    <citation type="submission" date="2021-10" db="EMBL/GenBank/DDBJ databases">
        <authorList>
            <person name="Criscuolo A."/>
        </authorList>
    </citation>
    <scope>NUCLEOTIDE SEQUENCE [LARGE SCALE GENOMIC DNA]</scope>
    <source>
        <strain evidence="3">CIP 111883</strain>
    </source>
</reference>
<accession>A0ABN8AHZ6</accession>
<evidence type="ECO:0000256" key="1">
    <source>
        <dbReference type="SAM" id="SignalP"/>
    </source>
</evidence>
<proteinExistence type="predicted"/>
<dbReference type="InterPro" id="IPR006059">
    <property type="entry name" value="SBP"/>
</dbReference>
<dbReference type="Proteomes" id="UP000789833">
    <property type="component" value="Unassembled WGS sequence"/>
</dbReference>
<keyword evidence="1" id="KW-0732">Signal</keyword>
<keyword evidence="3" id="KW-1185">Reference proteome</keyword>
<evidence type="ECO:0008006" key="4">
    <source>
        <dbReference type="Google" id="ProtNLM"/>
    </source>
</evidence>
<dbReference type="PANTHER" id="PTHR43649">
    <property type="entry name" value="ARABINOSE-BINDING PROTEIN-RELATED"/>
    <property type="match status" value="1"/>
</dbReference>
<gene>
    <name evidence="2" type="ORF">BACCIP111883_03564</name>
</gene>
<feature type="chain" id="PRO_5045041472" description="Carbohydrate ABC transporter substrate-binding protein" evidence="1">
    <location>
        <begin position="23"/>
        <end position="407"/>
    </location>
</feature>
<dbReference type="SUPFAM" id="SSF53850">
    <property type="entry name" value="Periplasmic binding protein-like II"/>
    <property type="match status" value="1"/>
</dbReference>
<name>A0ABN8AHZ6_9BACI</name>
<evidence type="ECO:0000313" key="3">
    <source>
        <dbReference type="Proteomes" id="UP000789833"/>
    </source>
</evidence>
<sequence length="407" mass="46565">MLKKYSFLVILFLLLTACTPETKPVVIATIFPEDFENSIYMNEYNQDVEIRSILSSIDEVDQHWHNLDDVINNYIKENKDVDIVYGFPNYYLQGIVDEGNIKQLNGLLDESILNNIAPAVMTPIKKAGNDNIYGLTPMFQNNVLVYNKDIFEELNMEQPQDSLKWEELLTIANKINNTSEYKGLTLGYATTNSDYFYMIQGLADPIDRIENIGGKAVVNNEVNRKFWKIFADIYKENEKVTTEEFIKGEVAMSIFPIGQLIDTEILKYYSSDVDISKWGIVETPVFEENKGGSAYTDTMFILSSYSKNDNAVKFLEYIHGKEFAVSLVNSEMFPSYWDNEIKSIFMEKYDVDLSAAYMQPGALSSIPPFEGERVREIEAVGAKIFDRYLSGDGNLNDLLIEYEESIN</sequence>
<protein>
    <recommendedName>
        <fullName evidence="4">Carbohydrate ABC transporter substrate-binding protein</fullName>
    </recommendedName>
</protein>